<dbReference type="Gene3D" id="3.20.20.150">
    <property type="entry name" value="Divalent-metal-dependent TIM barrel enzymes"/>
    <property type="match status" value="1"/>
</dbReference>
<evidence type="ECO:0000259" key="10">
    <source>
        <dbReference type="Pfam" id="PF01261"/>
    </source>
</evidence>
<dbReference type="PANTHER" id="PTHR21445:SF0">
    <property type="entry name" value="APURINIC-APYRIMIDINIC ENDONUCLEASE"/>
    <property type="match status" value="1"/>
</dbReference>
<keyword evidence="5" id="KW-0227">DNA damage</keyword>
<dbReference type="PANTHER" id="PTHR21445">
    <property type="entry name" value="ENDONUCLEASE IV ENDODEOXYRIBONUCLEASE IV"/>
    <property type="match status" value="1"/>
</dbReference>
<protein>
    <recommendedName>
        <fullName evidence="3">Apurinic-apyrimidinic endonuclease 1</fullName>
    </recommendedName>
</protein>
<dbReference type="GO" id="GO:0005634">
    <property type="term" value="C:nucleus"/>
    <property type="evidence" value="ECO:0007669"/>
    <property type="project" value="TreeGrafter"/>
</dbReference>
<dbReference type="PROSITE" id="PS00731">
    <property type="entry name" value="AP_NUCLEASE_F2_3"/>
    <property type="match status" value="1"/>
</dbReference>
<dbReference type="RefSeq" id="XP_013270917.1">
    <property type="nucleotide sequence ID" value="XM_013415463.1"/>
</dbReference>
<dbReference type="PROSITE" id="PS00730">
    <property type="entry name" value="AP_NUCLEASE_F2_2"/>
    <property type="match status" value="1"/>
</dbReference>
<dbReference type="CDD" id="cd00019">
    <property type="entry name" value="AP2Ec"/>
    <property type="match status" value="1"/>
</dbReference>
<feature type="compositionally biased region" description="Acidic residues" evidence="9">
    <location>
        <begin position="130"/>
        <end position="140"/>
    </location>
</feature>
<dbReference type="EMBL" id="KN847479">
    <property type="protein sequence ID" value="KIX03781.1"/>
    <property type="molecule type" value="Genomic_DNA"/>
</dbReference>
<reference evidence="11 12" key="1">
    <citation type="submission" date="2015-01" db="EMBL/GenBank/DDBJ databases">
        <title>The Genome Sequence of Rhinocladiella mackenzie CBS 650.93.</title>
        <authorList>
            <consortium name="The Broad Institute Genomics Platform"/>
            <person name="Cuomo C."/>
            <person name="de Hoog S."/>
            <person name="Gorbushina A."/>
            <person name="Stielow B."/>
            <person name="Teixiera M."/>
            <person name="Abouelleil A."/>
            <person name="Chapman S.B."/>
            <person name="Priest M."/>
            <person name="Young S.K."/>
            <person name="Wortman J."/>
            <person name="Nusbaum C."/>
            <person name="Birren B."/>
        </authorList>
    </citation>
    <scope>NUCLEOTIDE SEQUENCE [LARGE SCALE GENOMIC DNA]</scope>
    <source>
        <strain evidence="11 12">CBS 650.93</strain>
    </source>
</reference>
<evidence type="ECO:0000256" key="5">
    <source>
        <dbReference type="ARBA" id="ARBA00022763"/>
    </source>
</evidence>
<dbReference type="GeneID" id="25295405"/>
<evidence type="ECO:0000256" key="9">
    <source>
        <dbReference type="SAM" id="MobiDB-lite"/>
    </source>
</evidence>
<dbReference type="STRING" id="1442369.A0A0D2IKP0"/>
<sequence length="554" mass="62217">MPKPRQSDAVTVPSPILGSPNSKKRKRGEPTLAEHKTANHLSPKNGKRTKTTDKPPHGAQLSPASPRHRRKEANWQLETGLTTEVKAEEHGTVTTEKTKVRIKEDTEHQAGKKATRRRDNPKPAKREYLDLDEDDSGDEEERQKSKRKRKTREEKEAEDMPLAARAVGLKMFVGAHTSIAKGVENAITNSVHIGGNAFACFLKSQRKWDNPPLKDENRDAFHKALIEHKYDGTAHVVPHGSYLVNLATEDKAKAIQSYDAFIDDLRRCEALGIRYYNFHPGGAGQGPFGEAVTRLANRLNHALSETSTVVPLLENMAGHGTLIGGRFSDLRDVISQIKSEYQSRIGVCIDTCHAFAAGYDLRTAEAFKKTMDEFDEVVGFKYLKALHLNDSKAPFNSHRDLHQNIGLGFLGLRAFHHVMNEPRFQGLPLILETPCEKPDPKDPKGKKTIEDKSVWATEIKLLESLIGMDPEGDDFKKLEKELSHKGKKERDEMQAQFEKKLEKERTKMAKEREKGQKSLKDMFGAKRDVKSSLKKKNGSECDDVSGLGEDEDHM</sequence>
<evidence type="ECO:0000256" key="2">
    <source>
        <dbReference type="ARBA" id="ARBA00005340"/>
    </source>
</evidence>
<comment type="similarity">
    <text evidence="2">Belongs to the AP endonuclease 2 family.</text>
</comment>
<dbReference type="GO" id="GO:0003677">
    <property type="term" value="F:DNA binding"/>
    <property type="evidence" value="ECO:0007669"/>
    <property type="project" value="InterPro"/>
</dbReference>
<dbReference type="VEuPathDB" id="FungiDB:Z518_07334"/>
<dbReference type="InterPro" id="IPR036237">
    <property type="entry name" value="Xyl_isomerase-like_sf"/>
</dbReference>
<dbReference type="AlphaFoldDB" id="A0A0D2IKP0"/>
<evidence type="ECO:0000256" key="8">
    <source>
        <dbReference type="ARBA" id="ARBA00023204"/>
    </source>
</evidence>
<keyword evidence="12" id="KW-1185">Reference proteome</keyword>
<dbReference type="OrthoDB" id="7663182at2759"/>
<proteinExistence type="inferred from homology"/>
<evidence type="ECO:0000313" key="11">
    <source>
        <dbReference type="EMBL" id="KIX03781.1"/>
    </source>
</evidence>
<evidence type="ECO:0000256" key="3">
    <source>
        <dbReference type="ARBA" id="ARBA00021759"/>
    </source>
</evidence>
<keyword evidence="4" id="KW-0479">Metal-binding</keyword>
<dbReference type="GO" id="GO:0008081">
    <property type="term" value="F:phosphoric diester hydrolase activity"/>
    <property type="evidence" value="ECO:0007669"/>
    <property type="project" value="TreeGrafter"/>
</dbReference>
<feature type="compositionally biased region" description="Basic and acidic residues" evidence="9">
    <location>
        <begin position="85"/>
        <end position="110"/>
    </location>
</feature>
<dbReference type="PROSITE" id="PS51432">
    <property type="entry name" value="AP_NUCLEASE_F2_4"/>
    <property type="match status" value="1"/>
</dbReference>
<comment type="cofactor">
    <cofactor evidence="1">
        <name>Zn(2+)</name>
        <dbReference type="ChEBI" id="CHEBI:29105"/>
    </cofactor>
</comment>
<feature type="compositionally biased region" description="Basic and acidic residues" evidence="9">
    <location>
        <begin position="117"/>
        <end position="129"/>
    </location>
</feature>
<feature type="compositionally biased region" description="Acidic residues" evidence="9">
    <location>
        <begin position="540"/>
        <end position="554"/>
    </location>
</feature>
<dbReference type="FunFam" id="3.20.20.150:FF:000001">
    <property type="entry name" value="Probable endonuclease 4"/>
    <property type="match status" value="1"/>
</dbReference>
<dbReference type="Proteomes" id="UP000053617">
    <property type="component" value="Unassembled WGS sequence"/>
</dbReference>
<dbReference type="SUPFAM" id="SSF51658">
    <property type="entry name" value="Xylose isomerase-like"/>
    <property type="match status" value="1"/>
</dbReference>
<keyword evidence="6" id="KW-0378">Hydrolase</keyword>
<feature type="compositionally biased region" description="Basic and acidic residues" evidence="9">
    <location>
        <begin position="499"/>
        <end position="531"/>
    </location>
</feature>
<organism evidence="11 12">
    <name type="scientific">Rhinocladiella mackenziei CBS 650.93</name>
    <dbReference type="NCBI Taxonomy" id="1442369"/>
    <lineage>
        <taxon>Eukaryota</taxon>
        <taxon>Fungi</taxon>
        <taxon>Dikarya</taxon>
        <taxon>Ascomycota</taxon>
        <taxon>Pezizomycotina</taxon>
        <taxon>Eurotiomycetes</taxon>
        <taxon>Chaetothyriomycetidae</taxon>
        <taxon>Chaetothyriales</taxon>
        <taxon>Herpotrichiellaceae</taxon>
        <taxon>Rhinocladiella</taxon>
    </lineage>
</organism>
<evidence type="ECO:0000256" key="1">
    <source>
        <dbReference type="ARBA" id="ARBA00001947"/>
    </source>
</evidence>
<dbReference type="GO" id="GO:0006284">
    <property type="term" value="P:base-excision repair"/>
    <property type="evidence" value="ECO:0007669"/>
    <property type="project" value="TreeGrafter"/>
</dbReference>
<keyword evidence="8" id="KW-0234">DNA repair</keyword>
<name>A0A0D2IKP0_9EURO</name>
<dbReference type="HAMAP" id="MF_00152">
    <property type="entry name" value="Nfo"/>
    <property type="match status" value="1"/>
</dbReference>
<feature type="region of interest" description="Disordered" evidence="9">
    <location>
        <begin position="499"/>
        <end position="554"/>
    </location>
</feature>
<evidence type="ECO:0000313" key="12">
    <source>
        <dbReference type="Proteomes" id="UP000053617"/>
    </source>
</evidence>
<feature type="compositionally biased region" description="Basic and acidic residues" evidence="9">
    <location>
        <begin position="28"/>
        <end position="37"/>
    </location>
</feature>
<dbReference type="GO" id="GO:0008270">
    <property type="term" value="F:zinc ion binding"/>
    <property type="evidence" value="ECO:0007669"/>
    <property type="project" value="InterPro"/>
</dbReference>
<evidence type="ECO:0000256" key="6">
    <source>
        <dbReference type="ARBA" id="ARBA00022801"/>
    </source>
</evidence>
<dbReference type="NCBIfam" id="TIGR00587">
    <property type="entry name" value="nfo"/>
    <property type="match status" value="1"/>
</dbReference>
<dbReference type="SMART" id="SM00518">
    <property type="entry name" value="AP2Ec"/>
    <property type="match status" value="1"/>
</dbReference>
<dbReference type="GO" id="GO:0003906">
    <property type="term" value="F:DNA-(apurinic or apyrimidinic site) endonuclease activity"/>
    <property type="evidence" value="ECO:0007669"/>
    <property type="project" value="TreeGrafter"/>
</dbReference>
<evidence type="ECO:0000256" key="7">
    <source>
        <dbReference type="ARBA" id="ARBA00022833"/>
    </source>
</evidence>
<evidence type="ECO:0000256" key="4">
    <source>
        <dbReference type="ARBA" id="ARBA00022723"/>
    </source>
</evidence>
<dbReference type="HOGENOM" id="CLU_025885_1_3_1"/>
<dbReference type="Pfam" id="PF01261">
    <property type="entry name" value="AP_endonuc_2"/>
    <property type="match status" value="1"/>
</dbReference>
<dbReference type="GO" id="GO:0005739">
    <property type="term" value="C:mitochondrion"/>
    <property type="evidence" value="ECO:0007669"/>
    <property type="project" value="TreeGrafter"/>
</dbReference>
<keyword evidence="7" id="KW-0862">Zinc</keyword>
<dbReference type="InterPro" id="IPR001719">
    <property type="entry name" value="AP_endonuc_2"/>
</dbReference>
<feature type="domain" description="Xylose isomerase-like TIM barrel" evidence="10">
    <location>
        <begin position="192"/>
        <end position="444"/>
    </location>
</feature>
<dbReference type="InterPro" id="IPR013022">
    <property type="entry name" value="Xyl_isomerase-like_TIM-brl"/>
</dbReference>
<gene>
    <name evidence="11" type="ORF">Z518_07334</name>
</gene>
<dbReference type="InterPro" id="IPR018246">
    <property type="entry name" value="AP_endonuc_F2_Zn_BS"/>
</dbReference>
<feature type="region of interest" description="Disordered" evidence="9">
    <location>
        <begin position="1"/>
        <end position="159"/>
    </location>
</feature>
<accession>A0A0D2IKP0</accession>